<reference evidence="3 4" key="1">
    <citation type="submission" date="2017-02" db="EMBL/GenBank/DDBJ databases">
        <authorList>
            <person name="Peterson S.W."/>
        </authorList>
    </citation>
    <scope>NUCLEOTIDE SEQUENCE [LARGE SCALE GENOMIC DNA]</scope>
    <source>
        <strain evidence="3 4">CIP104813</strain>
    </source>
</reference>
<feature type="compositionally biased region" description="Low complexity" evidence="1">
    <location>
        <begin position="256"/>
        <end position="267"/>
    </location>
</feature>
<sequence length="267" mass="28430">MSAEDRVPPAGHEDALAELARSLRIMDALRSPGGDAWSAQQTHASLARYLLEESHEVIEAIERRAPASELIDELGDLWFQILFHARLGEESDPAWGIADVARAFCEKMLRRNPHVFAADAEQALEDPADVDAIIAQWQRVKAAEAAQKGEGTGRTALTDGIPRRLPALQTAAMAVHRARSQGRLDALLAAADGETDGIEGGRHARALLDLVVAAEAEDIDPESALRTLLLRAAEPPEPGGPFDPQPDRDADPSDPGPSGAVGPAPAP</sequence>
<evidence type="ECO:0000259" key="2">
    <source>
        <dbReference type="Pfam" id="PF03819"/>
    </source>
</evidence>
<protein>
    <submittedName>
        <fullName evidence="3">Nucleoside triphosphate pyrophosphohydrolase MazG</fullName>
        <ecNumber evidence="3">3.6.1.8</ecNumber>
    </submittedName>
</protein>
<organism evidence="3 4">
    <name type="scientific">Brachybacterium nesterenkovii</name>
    <dbReference type="NCBI Taxonomy" id="47847"/>
    <lineage>
        <taxon>Bacteria</taxon>
        <taxon>Bacillati</taxon>
        <taxon>Actinomycetota</taxon>
        <taxon>Actinomycetes</taxon>
        <taxon>Micrococcales</taxon>
        <taxon>Dermabacteraceae</taxon>
        <taxon>Brachybacterium</taxon>
    </lineage>
</organism>
<dbReference type="AlphaFoldDB" id="A0A1X6X8F0"/>
<evidence type="ECO:0000313" key="4">
    <source>
        <dbReference type="Proteomes" id="UP000195981"/>
    </source>
</evidence>
<dbReference type="GO" id="GO:0006203">
    <property type="term" value="P:dGTP catabolic process"/>
    <property type="evidence" value="ECO:0007669"/>
    <property type="project" value="TreeGrafter"/>
</dbReference>
<dbReference type="Proteomes" id="UP000195981">
    <property type="component" value="Unassembled WGS sequence"/>
</dbReference>
<dbReference type="CDD" id="cd11528">
    <property type="entry name" value="NTP-PPase_MazG_Nterm"/>
    <property type="match status" value="1"/>
</dbReference>
<dbReference type="InterPro" id="IPR048015">
    <property type="entry name" value="NTP-PPase_MazG-like_N"/>
</dbReference>
<accession>A0A1X6X8F0</accession>
<keyword evidence="4" id="KW-1185">Reference proteome</keyword>
<dbReference type="GO" id="GO:0047693">
    <property type="term" value="F:ATP diphosphatase activity"/>
    <property type="evidence" value="ECO:0007669"/>
    <property type="project" value="UniProtKB-EC"/>
</dbReference>
<dbReference type="GO" id="GO:0046061">
    <property type="term" value="P:dATP catabolic process"/>
    <property type="evidence" value="ECO:0007669"/>
    <property type="project" value="TreeGrafter"/>
</dbReference>
<evidence type="ECO:0000313" key="3">
    <source>
        <dbReference type="EMBL" id="SLM95380.1"/>
    </source>
</evidence>
<dbReference type="SUPFAM" id="SSF101386">
    <property type="entry name" value="all-alpha NTP pyrophosphatases"/>
    <property type="match status" value="1"/>
</dbReference>
<dbReference type="RefSeq" id="WP_234992461.1">
    <property type="nucleotide sequence ID" value="NZ_FWFG01000109.1"/>
</dbReference>
<name>A0A1X6X8F0_9MICO</name>
<feature type="compositionally biased region" description="Pro residues" evidence="1">
    <location>
        <begin position="235"/>
        <end position="244"/>
    </location>
</feature>
<dbReference type="EMBL" id="FWFG01000109">
    <property type="protein sequence ID" value="SLM95380.1"/>
    <property type="molecule type" value="Genomic_DNA"/>
</dbReference>
<dbReference type="InterPro" id="IPR011551">
    <property type="entry name" value="NTP_PyrPHydrolase_MazG"/>
</dbReference>
<dbReference type="GO" id="GO:0046076">
    <property type="term" value="P:dTTP catabolic process"/>
    <property type="evidence" value="ECO:0007669"/>
    <property type="project" value="TreeGrafter"/>
</dbReference>
<feature type="region of interest" description="Disordered" evidence="1">
    <location>
        <begin position="230"/>
        <end position="267"/>
    </location>
</feature>
<dbReference type="Pfam" id="PF03819">
    <property type="entry name" value="MazG"/>
    <property type="match status" value="1"/>
</dbReference>
<feature type="domain" description="NTP pyrophosphohydrolase MazG-like" evidence="2">
    <location>
        <begin position="41"/>
        <end position="116"/>
    </location>
</feature>
<dbReference type="InterPro" id="IPR004518">
    <property type="entry name" value="MazG-like_dom"/>
</dbReference>
<dbReference type="GO" id="GO:0046081">
    <property type="term" value="P:dUTP catabolic process"/>
    <property type="evidence" value="ECO:0007669"/>
    <property type="project" value="TreeGrafter"/>
</dbReference>
<dbReference type="Gene3D" id="1.10.287.1080">
    <property type="entry name" value="MazG-like"/>
    <property type="match status" value="1"/>
</dbReference>
<dbReference type="PANTHER" id="PTHR30522">
    <property type="entry name" value="NUCLEOSIDE TRIPHOSPHATE PYROPHOSPHOHYDROLASE"/>
    <property type="match status" value="1"/>
</dbReference>
<dbReference type="PANTHER" id="PTHR30522:SF0">
    <property type="entry name" value="NUCLEOSIDE TRIPHOSPHATE PYROPHOSPHOHYDROLASE"/>
    <property type="match status" value="1"/>
</dbReference>
<dbReference type="GO" id="GO:0046047">
    <property type="term" value="P:TTP catabolic process"/>
    <property type="evidence" value="ECO:0007669"/>
    <property type="project" value="TreeGrafter"/>
</dbReference>
<dbReference type="EC" id="3.6.1.8" evidence="3"/>
<gene>
    <name evidence="3" type="ORF">FM110_12710</name>
</gene>
<keyword evidence="3" id="KW-0378">Hydrolase</keyword>
<proteinExistence type="predicted"/>
<evidence type="ECO:0000256" key="1">
    <source>
        <dbReference type="SAM" id="MobiDB-lite"/>
    </source>
</evidence>
<dbReference type="GO" id="GO:0046052">
    <property type="term" value="P:UTP catabolic process"/>
    <property type="evidence" value="ECO:0007669"/>
    <property type="project" value="TreeGrafter"/>
</dbReference>